<dbReference type="FunFam" id="3.30.300.30:FF:000015">
    <property type="entry name" value="Nonribosomal peptide synthase SidD"/>
    <property type="match status" value="4"/>
</dbReference>
<protein>
    <submittedName>
        <fullName evidence="7">Non-ribosomal peptide synthetase</fullName>
    </submittedName>
</protein>
<dbReference type="PROSITE" id="PS00012">
    <property type="entry name" value="PHOSPHOPANTETHEINE"/>
    <property type="match status" value="3"/>
</dbReference>
<dbReference type="OrthoDB" id="416786at2759"/>
<evidence type="ECO:0000256" key="3">
    <source>
        <dbReference type="ARBA" id="ARBA00022553"/>
    </source>
</evidence>
<dbReference type="InterPro" id="IPR000873">
    <property type="entry name" value="AMP-dep_synth/lig_dom"/>
</dbReference>
<evidence type="ECO:0000256" key="4">
    <source>
        <dbReference type="ARBA" id="ARBA00022598"/>
    </source>
</evidence>
<dbReference type="SUPFAM" id="SSF52777">
    <property type="entry name" value="CoA-dependent acyltransferases"/>
    <property type="match status" value="9"/>
</dbReference>
<dbReference type="SMART" id="SM01294">
    <property type="entry name" value="PKS_PP_betabranch"/>
    <property type="match status" value="1"/>
</dbReference>
<dbReference type="Gene3D" id="1.10.1200.10">
    <property type="entry name" value="ACP-like"/>
    <property type="match status" value="4"/>
</dbReference>
<dbReference type="InterPro" id="IPR045851">
    <property type="entry name" value="AMP-bd_C_sf"/>
</dbReference>
<evidence type="ECO:0000256" key="1">
    <source>
        <dbReference type="ARBA" id="ARBA00005179"/>
    </source>
</evidence>
<dbReference type="InterPro" id="IPR036736">
    <property type="entry name" value="ACP-like_sf"/>
</dbReference>
<dbReference type="NCBIfam" id="NF003417">
    <property type="entry name" value="PRK04813.1"/>
    <property type="match status" value="4"/>
</dbReference>
<comment type="similarity">
    <text evidence="5">Belongs to the NRP synthetase family.</text>
</comment>
<dbReference type="InterPro" id="IPR006162">
    <property type="entry name" value="Ppantetheine_attach_site"/>
</dbReference>
<dbReference type="STRING" id="490622.A0A395NFA6"/>
<accession>A0A395NFA6</accession>
<dbReference type="PANTHER" id="PTHR45527:SF1">
    <property type="entry name" value="FATTY ACID SYNTHASE"/>
    <property type="match status" value="1"/>
</dbReference>
<dbReference type="Gene3D" id="3.30.300.30">
    <property type="match status" value="4"/>
</dbReference>
<keyword evidence="2" id="KW-0596">Phosphopantetheine</keyword>
<dbReference type="EMBL" id="PXOA01000497">
    <property type="protein sequence ID" value="RFU74818.1"/>
    <property type="molecule type" value="Genomic_DNA"/>
</dbReference>
<dbReference type="PROSITE" id="PS00455">
    <property type="entry name" value="AMP_BINDING"/>
    <property type="match status" value="3"/>
</dbReference>
<dbReference type="InterPro" id="IPR023213">
    <property type="entry name" value="CAT-like_dom_sf"/>
</dbReference>
<dbReference type="InterPro" id="IPR020845">
    <property type="entry name" value="AMP-binding_CS"/>
</dbReference>
<dbReference type="GO" id="GO:0031177">
    <property type="term" value="F:phosphopantetheine binding"/>
    <property type="evidence" value="ECO:0007669"/>
    <property type="project" value="InterPro"/>
</dbReference>
<dbReference type="GO" id="GO:0043041">
    <property type="term" value="P:amino acid activation for nonribosomal peptide biosynthetic process"/>
    <property type="evidence" value="ECO:0007669"/>
    <property type="project" value="TreeGrafter"/>
</dbReference>
<gene>
    <name evidence="7" type="ORF">TARUN_7442</name>
</gene>
<name>A0A395NFA6_TRIAR</name>
<feature type="domain" description="Carrier" evidence="6">
    <location>
        <begin position="1877"/>
        <end position="1953"/>
    </location>
</feature>
<dbReference type="PANTHER" id="PTHR45527">
    <property type="entry name" value="NONRIBOSOMAL PEPTIDE SYNTHETASE"/>
    <property type="match status" value="1"/>
</dbReference>
<dbReference type="FunFam" id="3.40.50.980:FF:000001">
    <property type="entry name" value="Non-ribosomal peptide synthetase"/>
    <property type="match status" value="1"/>
</dbReference>
<keyword evidence="4" id="KW-0436">Ligase</keyword>
<evidence type="ECO:0000259" key="6">
    <source>
        <dbReference type="PROSITE" id="PS50075"/>
    </source>
</evidence>
<organism evidence="7 8">
    <name type="scientific">Trichoderma arundinaceum</name>
    <dbReference type="NCBI Taxonomy" id="490622"/>
    <lineage>
        <taxon>Eukaryota</taxon>
        <taxon>Fungi</taxon>
        <taxon>Dikarya</taxon>
        <taxon>Ascomycota</taxon>
        <taxon>Pezizomycotina</taxon>
        <taxon>Sordariomycetes</taxon>
        <taxon>Hypocreomycetidae</taxon>
        <taxon>Hypocreales</taxon>
        <taxon>Hypocreaceae</taxon>
        <taxon>Trichoderma</taxon>
    </lineage>
</organism>
<comment type="pathway">
    <text evidence="1">Secondary metabolite biosynthesis.</text>
</comment>
<dbReference type="PROSITE" id="PS50075">
    <property type="entry name" value="CARRIER"/>
    <property type="match status" value="4"/>
</dbReference>
<dbReference type="Gene3D" id="3.40.50.12780">
    <property type="entry name" value="N-terminal domain of ligase-like"/>
    <property type="match status" value="3"/>
</dbReference>
<reference evidence="7 8" key="1">
    <citation type="journal article" date="2018" name="PLoS Pathog.">
        <title>Evolution of structural diversity of trichothecenes, a family of toxins produced by plant pathogenic and entomopathogenic fungi.</title>
        <authorList>
            <person name="Proctor R.H."/>
            <person name="McCormick S.P."/>
            <person name="Kim H.S."/>
            <person name="Cardoza R.E."/>
            <person name="Stanley A.M."/>
            <person name="Lindo L."/>
            <person name="Kelly A."/>
            <person name="Brown D.W."/>
            <person name="Lee T."/>
            <person name="Vaughan M.M."/>
            <person name="Alexander N.J."/>
            <person name="Busman M."/>
            <person name="Gutierrez S."/>
        </authorList>
    </citation>
    <scope>NUCLEOTIDE SEQUENCE [LARGE SCALE GENOMIC DNA]</scope>
    <source>
        <strain evidence="7 8">IBT 40837</strain>
    </source>
</reference>
<keyword evidence="3" id="KW-0597">Phosphoprotein</keyword>
<dbReference type="SMART" id="SM00823">
    <property type="entry name" value="PKS_PP"/>
    <property type="match status" value="4"/>
</dbReference>
<dbReference type="SUPFAM" id="SSF47336">
    <property type="entry name" value="ACP-like"/>
    <property type="match status" value="4"/>
</dbReference>
<proteinExistence type="inferred from homology"/>
<dbReference type="CDD" id="cd05918">
    <property type="entry name" value="A_NRPS_SidN3_like"/>
    <property type="match status" value="3"/>
</dbReference>
<dbReference type="InterPro" id="IPR020806">
    <property type="entry name" value="PKS_PP-bd"/>
</dbReference>
<comment type="caution">
    <text evidence="7">The sequence shown here is derived from an EMBL/GenBank/DDBJ whole genome shotgun (WGS) entry which is preliminary data.</text>
</comment>
<dbReference type="InterPro" id="IPR001242">
    <property type="entry name" value="Condensation_dom"/>
</dbReference>
<feature type="domain" description="Carrier" evidence="6">
    <location>
        <begin position="3757"/>
        <end position="3833"/>
    </location>
</feature>
<evidence type="ECO:0000256" key="5">
    <source>
        <dbReference type="ARBA" id="ARBA00029454"/>
    </source>
</evidence>
<evidence type="ECO:0000313" key="8">
    <source>
        <dbReference type="Proteomes" id="UP000266272"/>
    </source>
</evidence>
<dbReference type="NCBIfam" id="TIGR01733">
    <property type="entry name" value="AA-adenyl-dom"/>
    <property type="match status" value="3"/>
</dbReference>
<evidence type="ECO:0000256" key="2">
    <source>
        <dbReference type="ARBA" id="ARBA00022450"/>
    </source>
</evidence>
<dbReference type="Proteomes" id="UP000266272">
    <property type="component" value="Unassembled WGS sequence"/>
</dbReference>
<dbReference type="FunFam" id="1.10.1200.10:FF:000005">
    <property type="entry name" value="Nonribosomal peptide synthetase 1"/>
    <property type="match status" value="3"/>
</dbReference>
<dbReference type="Gene3D" id="3.30.559.30">
    <property type="entry name" value="Nonribosomal peptide synthetase, condensation domain"/>
    <property type="match status" value="5"/>
</dbReference>
<dbReference type="SUPFAM" id="SSF56801">
    <property type="entry name" value="Acetyl-CoA synthetase-like"/>
    <property type="match status" value="4"/>
</dbReference>
<feature type="domain" description="Carrier" evidence="6">
    <location>
        <begin position="2687"/>
        <end position="2763"/>
    </location>
</feature>
<dbReference type="CDD" id="cd19545">
    <property type="entry name" value="FUM14_C_NRPS-like"/>
    <property type="match status" value="3"/>
</dbReference>
<keyword evidence="8" id="KW-1185">Reference proteome</keyword>
<dbReference type="GO" id="GO:0016874">
    <property type="term" value="F:ligase activity"/>
    <property type="evidence" value="ECO:0007669"/>
    <property type="project" value="UniProtKB-KW"/>
</dbReference>
<dbReference type="InterPro" id="IPR042099">
    <property type="entry name" value="ANL_N_sf"/>
</dbReference>
<dbReference type="Pfam" id="PF00668">
    <property type="entry name" value="Condensation"/>
    <property type="match status" value="4"/>
</dbReference>
<dbReference type="InterPro" id="IPR009081">
    <property type="entry name" value="PP-bd_ACP"/>
</dbReference>
<dbReference type="CDD" id="cd19542">
    <property type="entry name" value="CT_NRPS-like"/>
    <property type="match status" value="1"/>
</dbReference>
<dbReference type="GO" id="GO:0044550">
    <property type="term" value="P:secondary metabolite biosynthetic process"/>
    <property type="evidence" value="ECO:0007669"/>
    <property type="project" value="TreeGrafter"/>
</dbReference>
<dbReference type="FunFam" id="3.40.50.12780:FF:000014">
    <property type="entry name" value="Nonribosomal peptide synthetase 1"/>
    <property type="match status" value="3"/>
</dbReference>
<dbReference type="GO" id="GO:0005737">
    <property type="term" value="C:cytoplasm"/>
    <property type="evidence" value="ECO:0007669"/>
    <property type="project" value="TreeGrafter"/>
</dbReference>
<dbReference type="Pfam" id="PF00501">
    <property type="entry name" value="AMP-binding"/>
    <property type="match status" value="3"/>
</dbReference>
<feature type="domain" description="Carrier" evidence="6">
    <location>
        <begin position="801"/>
        <end position="877"/>
    </location>
</feature>
<dbReference type="Gene3D" id="3.30.559.10">
    <property type="entry name" value="Chloramphenicol acetyltransferase-like domain"/>
    <property type="match status" value="4"/>
</dbReference>
<dbReference type="FunFam" id="3.30.559.30:FF:000003">
    <property type="entry name" value="Nonribosomal peptide synthase SidD"/>
    <property type="match status" value="3"/>
</dbReference>
<dbReference type="InterPro" id="IPR010071">
    <property type="entry name" value="AA_adenyl_dom"/>
</dbReference>
<evidence type="ECO:0000313" key="7">
    <source>
        <dbReference type="EMBL" id="RFU74818.1"/>
    </source>
</evidence>
<dbReference type="Pfam" id="PF00550">
    <property type="entry name" value="PP-binding"/>
    <property type="match status" value="4"/>
</dbReference>
<sequence length="4295" mass="474021">MGSPAMLNDAESYWRDAFAGSDHAPFPTLPSFVQRPTVNAVVHHEVFLPLAQNTISTPILIRAAWALVAGQMSNSEDVVFGLVSKSKPSETLSKSPDGTLDSRPNSYPLRIKWSNEWTISKFLNNIDQQAKEIASFETIRLEDIASTSPGAQQACSFQTLLDIKLAEITQTNGQNVQHQKQMDNIALYLSLHVHHRGVAIEANFDDRVIELWRVRKFLSQFDFVLDQLHNAAAETTIADIEMVTESDLAAIWKHNKILPTPIQNCIHKLFEERAQDRPEAIAMHAWDGEMTYEELDRLSTLLAWRLVDSGITTDVLVPVCFEKSMWTMVALLGVLKAGGAFVLLDPSLPAQRLATIIKKTKSDIVLSSRACFEIVFSYVQKSIIIERSFFKDLIHVTHEKLDRSSPESLMYVVFTSGSTGIPKGAMITHQNLASAMHYEKDHYRLDETSRIYDFSSYGFIVSIVNMFNAICSGACICIPREEDRRNKLADSINSLHANIVHLTPSAADVLDPDEVPGIKTVVFSGEGLHTDAIKKWWGKVRVLNAYGQAECAPRAIINDSATTPAEVTRIGRGHGQKTWIVDPRDHNRLVPFGCVGELLLEGPQVGRGYLGDPEKTAVSFIQDPTWLIKGPPGGAGRSGRLYKTGDLVQADQSGMLTLIGRKDAQVKIRGQRVELGEVEHRILESIEEAVQVVAEVIVPSGNGASPMLAAFLVLKNAAADATHDSGIVRAAKIHHITAASQKSLSESLPVYMIPTVFFSVVAMPKTVTNKINRRQLREMGSAYSVQELAEMRTQTGRPKREPKKPMELHLQGLWSRILNLKPSNIGLGDSFIQLGGDSITAMKVASEGRKMGIDLSVATILSYPTLEEVAAESLYIEQDMVEPIKQFSLLPNGEDVSALVKEAAKLCDTEPSAILDIYPCTPLQEGLFSLALASSLGDYVAQYTLEISNEVNVERLCEAWATVVDKMALLRTRVITSHNDNLLQVVVNEKIDWITATDGVDSYLKADRQRSMGVGQPLSRFALIKNPQGSVKWLTWTLHHAIYDGWSFPLLLRALNDAYSGAALDDPPPFTRFIKYISEIDDDSADKYWQQKLGDFDNAPFPTLPASVPHPITDTIIEHQVNLTGQHNSTNITLSTLIRAAWGLVMGASTNTTDVVFGMPVSGRTAPVFGIDSMAGPTLATVPVRLNWSNDMKLVDYLESVQRQTIEMMPFEQTGLRRIAKIGPGSEQACAFQTLVLIQPDLKSLEDDSLGKWTGIRDRESTYALMLEIEMGINKFTITASFDSRAIKPWIVRLLLERLEHVSEQLWRVGPEALLSDVQAMTKHDQDIIWGWNHGLPEPVNELLHNMIHEQAVLNPDNLALCAWDGDITYKELDELSTKLAFRLVDEGIVANQIVPVCFEKSRWATVSMLGVLKAGGGFVLLDSALPEQRLATIVKQVSPRVLLCSSANLALATRLTNNVIQVDKEFFQNITEPSGRTLIDPSPESIMYVVFTSGSTGTPKGVLLSHKNFASAVRHQQPQYQVDTRSRVYDFASYSFDVAVMNVFNTLAWGGCLCVPSEQERKDNLAKSVNAFRATMLDITPSLSRLLSAEDLPSLEMLILGGEALQQRDADAWRGKVKMLNSYGPAECTPNATMNEDMSTLEEALSIGKGTGQITWIVDPDNHDVLVPPGSVGELLLEGPCVGLGYLNEPGKTAAVFIDDPLWLVKGTPEHVGRRGRLYKTGDLVQYTENGYLTFLGRKDMQVKIRGQRVELGELECRIHEFMHDVEQAVAEVIIPQGPGARPTLATFLCLNEEHPDYEKDPPSPTQVYHMPSEIQDQLHKVLPVYMVPSVYFKVAEIPMTPSGKINRKGLREIGASFTVQELAKIRTAEKAQKRRPTTRDEIALQEIWSDLLEIDLEAIGLSDDFFQLGGDSIAAMKMVAMARQEDIEITVADVFRHPMLGELVGGLEGQSSTVKAEILPFDLLNVETNKKDVVKEIATMYGLEAGNILDVYPSTPLQEGLLSLSSKQPGDYIWQMTLALSQNISVETFRGAWEKVFNESDILRTRIVQYSTLGSFQVVLDENIEWIETSGLEDYQKLDRSQIMEPGQRLARFALIKDDSGVVKWFTWTIHHALYDGWSMDLVLKAVAQACQGMSFNTSVKFNSFIKYIGDIDADDARQYWEDELEDYDDTPFPLLTPPVVQPFADMSEEISIDLPHAHGSGATVATLVRAAWALTAGKWAQTDDVVFGAAVSGRNAPITGIEMMMAPTIATVPVRIKYSNDWTVTELIDKVHQQTTDMIPFEQTGLRRIGKYCAGSHQACTFQTLLAVQPKEQSSESGYLGQWQENAYSWSGTYGLEILANLDTDSAKVEASFDSNLIQPRVVKELLSHFSATLRQLATGDQSQKISEINGLAEREIESANKATQRHAEPHTVQTPAATTISPVGNGVGQLAWVVDPTNYNRLLTPGSVGELLLEGSSLNTVNGIGDVHIRDPVWFQTGRSDTTGGRGGLYSTGYLVRHNEDGSILFLAQRYARAAPVAQVARTEAAQASPAPQAVVVRAPRAASLKIHGQPVDLSEVEHHVQQSVSGAKQVVAEVLAPVSKGSRTALAAYILLDYPSSQQTSGTIEKPVVTVKAIDSDDEDSLKKTLPRHMIPTIFFSVEKFPVTPSGKIDYKLLREIGETFSAKQLVQRKKDTQNTKRQPASEMTELEKQIRLYWGQVLNIDSDTIGPNDNFFHLGGDSIEAMTMVSIARKDGIQLSVVELFRHPKLKEVASRATYVKSDNSDNIEPFSLLEDAVGKESLIATFANSCGVEKVLIQDAYPCTPLQAGLLSLSSKSGDYITQWVLELSDDVDLPRFRKCWEEVVKRVAILRTRIIADGDESLVQVVVKEELKWETTAATALSDYVEFDRKQPMIMGKPPTRFAIVANKWFVWTIHHALYDGWSMPRMMDLANRIYTGRKLEPCLPFNRFIQYLSSQDTKLATDYWTKSLSNCDHVAFPSLPASIREPAPDQVASEYIPLEKSVPSDITASTLAHAAWSIAVGRITGGEEVVFGSTVSGRSATIAGIEEIVGPTIATVPMRIKWSKESTITSFLEDVQNQRTEMISFEQTGLQQIAKISSDCAKACKFQTLLIIQPQDGEEQESPFGKWQNDEGKNSNTYPLTLFITLGSSGISVKASFDSRVIEPLAMQRLLEQFKETLLNLHLNTASPSKSLQELQVLPLSDLQTLWTLNSAVPDYIDKLLHSMVEDQAQLRPTAPAIHAWDGDFTYSELDRFSTSLASHLVELGLESGVVVPLCFEKSKWTIVSLFAVLKAGGAFVLLDASLPEQRLQSIVGQLDSGLLLSSLEASQRFGSFSSEKTVVVDAALFEKISSSSQANAKVTASSQSLAYVVFTSGSTGAPKGVQVSHRNLATAIHYQRSHFDYSDKSRFLDFASYSFDMSLFTIFHNFSAGACLCIPRDEDRKNNLAKTIEVLNADTLVLTPSVSRSLKPADVPGVKSVLWCGEALHSKDAEPWFGKIHAINTYGPSECTPVTTINYGVKSVEEMGYIGRGVGVATWVVDPENYNQLVPIGHVGELLLEGPLVGLGYLNAPEKTAEAFVENPEWLVEGFGTTPGRQGRLYRTGDLVRYNNDHNIVFVGRKNTKVKMRGQWVELGDVAYQVGLHIPNAKQVVAEVIAPGGDETRPLLAAFLELDSKITAADSLLEFYPVDSQLEATLAESLPKHMVPDVYYSMAQIPMTAAGKTNRGRLRELGSTLTIQQLAALRTAKQGPKRQPQTAAEKEMQSIWSRILQVEQDAIGLDDNFFQLGGDSITAMMLVGAARKHGLTVNIAGIFHNPRLEELARLASPDTNNIDSDTGSEQDQLLEAAQKSALLADIDSQSDEHGLRSADVAEVLPLTDFQFNLVNSSMSLGPLFCNYFFLDLESSPDITHLEEACAWALERLPILRARFLPLLGSFWQVIPRQVRKLPLQVLNAGKEEDLAGFSRGFCFRDQETLKATNAPFAVFLFRSDAKGARLVLRISHTQYDGISLPQVFNSILQGRQSASSLSPSLFSDYLLNSHQNLVKSREYWTNLLRGSSVTTAGMYLPQLSALSPHREAIRLERDISIPQLPLGITTAALLSSAWAILLSRLAGKDDIVYSQLIAGRNAAIEGVEDIVGPCVNIIPMRASLASLHTPSNLLESIQNQFVAVGEADSLGLRDIREHCTEWPADSVIDSVIVHQNINESPEFQSGQASAKLQSFDNPHHIQSKIWLTSRPRGDAVNIEFQANTHMMTAETAEAILATYCEIASGLFLKPDVPLKQSAEAYVFKF</sequence>